<evidence type="ECO:0000259" key="1">
    <source>
        <dbReference type="Pfam" id="PF03478"/>
    </source>
</evidence>
<dbReference type="eggNOG" id="ENOG502T28V">
    <property type="taxonomic scope" value="Eukaryota"/>
</dbReference>
<dbReference type="PANTHER" id="PTHR44259:SF107">
    <property type="entry name" value="F-BOX PROTEIN SKIP23-LIKE"/>
    <property type="match status" value="1"/>
</dbReference>
<evidence type="ECO:0000313" key="3">
    <source>
        <dbReference type="Proteomes" id="UP000030645"/>
    </source>
</evidence>
<keyword evidence="3" id="KW-1185">Reference proteome</keyword>
<organism evidence="2 3">
    <name type="scientific">Morus notabilis</name>
    <dbReference type="NCBI Taxonomy" id="981085"/>
    <lineage>
        <taxon>Eukaryota</taxon>
        <taxon>Viridiplantae</taxon>
        <taxon>Streptophyta</taxon>
        <taxon>Embryophyta</taxon>
        <taxon>Tracheophyta</taxon>
        <taxon>Spermatophyta</taxon>
        <taxon>Magnoliopsida</taxon>
        <taxon>eudicotyledons</taxon>
        <taxon>Gunneridae</taxon>
        <taxon>Pentapetalae</taxon>
        <taxon>rosids</taxon>
        <taxon>fabids</taxon>
        <taxon>Rosales</taxon>
        <taxon>Moraceae</taxon>
        <taxon>Moreae</taxon>
        <taxon>Morus</taxon>
    </lineage>
</organism>
<dbReference type="Pfam" id="PF03478">
    <property type="entry name" value="Beta-prop_KIB1-4"/>
    <property type="match status" value="1"/>
</dbReference>
<feature type="domain" description="KIB1-4 beta-propeller" evidence="1">
    <location>
        <begin position="31"/>
        <end position="254"/>
    </location>
</feature>
<dbReference type="STRING" id="981085.W9SL64"/>
<sequence>MLLVPIKSKEDDEWSMYSVLNGKFLMRKLFLPPYDKPFREAPDREFQVFKVASYTPNPTTDPDDVILAVIFGEYSELAYIRPTRDITWTRVTGLGITTFDDFVYYKGQFYALSYEGELVSFDVTNPSKSNMRLVLAEDSDKYYFVKRGFCYKKYRVKSYEGELLLVRRYLDRRFGDIDPVTKTFKVFKLSFVGPRWIEMKGFGDMALFVGDNASTSVSASNFSGCLKINCIYFTHDKNTIPIGDFGPCDLGVYNLETRRVALRFTIDDAAFPKMRGQAPIWVLPTYISD</sequence>
<dbReference type="PANTHER" id="PTHR44259">
    <property type="entry name" value="OS07G0183000 PROTEIN-RELATED"/>
    <property type="match status" value="1"/>
</dbReference>
<dbReference type="EMBL" id="KE345785">
    <property type="protein sequence ID" value="EXC15950.1"/>
    <property type="molecule type" value="Genomic_DNA"/>
</dbReference>
<dbReference type="InterPro" id="IPR050942">
    <property type="entry name" value="F-box_BR-signaling"/>
</dbReference>
<proteinExistence type="predicted"/>
<gene>
    <name evidence="2" type="ORF">L484_015753</name>
</gene>
<dbReference type="AlphaFoldDB" id="W9SL64"/>
<accession>W9SL64</accession>
<dbReference type="Proteomes" id="UP000030645">
    <property type="component" value="Unassembled WGS sequence"/>
</dbReference>
<evidence type="ECO:0000313" key="2">
    <source>
        <dbReference type="EMBL" id="EXC15950.1"/>
    </source>
</evidence>
<dbReference type="InterPro" id="IPR005174">
    <property type="entry name" value="KIB1-4_b-propeller"/>
</dbReference>
<protein>
    <recommendedName>
        <fullName evidence="1">KIB1-4 beta-propeller domain-containing protein</fullName>
    </recommendedName>
</protein>
<reference evidence="3" key="1">
    <citation type="submission" date="2013-01" db="EMBL/GenBank/DDBJ databases">
        <title>Draft Genome Sequence of a Mulberry Tree, Morus notabilis C.K. Schneid.</title>
        <authorList>
            <person name="He N."/>
            <person name="Zhao S."/>
        </authorList>
    </citation>
    <scope>NUCLEOTIDE SEQUENCE</scope>
</reference>
<name>W9SL64_9ROSA</name>